<dbReference type="GO" id="GO:0005829">
    <property type="term" value="C:cytosol"/>
    <property type="evidence" value="ECO:0007669"/>
    <property type="project" value="TreeGrafter"/>
</dbReference>
<dbReference type="FunFam" id="3.20.20.80:FF:000004">
    <property type="entry name" value="Beta-glucosidase 6-phospho-beta-glucosidase"/>
    <property type="match status" value="1"/>
</dbReference>
<evidence type="ECO:0000256" key="3">
    <source>
        <dbReference type="ARBA" id="ARBA00023295"/>
    </source>
</evidence>
<dbReference type="PANTHER" id="PTHR10353:SF139">
    <property type="entry name" value="6-PHOSPHO-BETA-GLUCOSIDASE GMUD"/>
    <property type="match status" value="1"/>
</dbReference>
<accession>A0AAD0HS19</accession>
<dbReference type="Pfam" id="PF00232">
    <property type="entry name" value="Glyco_hydro_1"/>
    <property type="match status" value="1"/>
</dbReference>
<sequence length="452" mass="52986">MLKFPKNFHIGASMSAMQTEGKGITEIGDLTFDAYFKENPELFYHGVGPDLTSDITRHYKDDIEKFKYIGLDSVRTGFSWARLFPDGINLNKEAVKFYHDYIDEYFKNDIEIIMTLFHFDMPLWAHELGGWESREVIEKFISYCEFVFKEYGSKINYFVTFNEPLVPVFEGYVGKMHYPAKDSPKEAVAQAYGIFLAHAKAVKLFKELKIDSKIGVVYNWNFTFPFSDSAEDKISAEIYDAYVNRGPLNIMYNGNINPIIIKTLKEYNITPFHTSEEIEIIKQTEIDFLGVNYYFPCRVKTNENVKNRWALDQMHIEIPADAKINPFRGWEIYPEGLYDISIAIKEELNNIPWYIAENGMGVENEDRFRNENGQIDDDYRIEFLETHMSELKRGLDAGSNCFGYHIWAAIDCWSFRNAYKNRYGLIEVDLKDQSRKFKKSAYWYKELIENKE</sequence>
<dbReference type="SUPFAM" id="SSF51445">
    <property type="entry name" value="(Trans)glycosidases"/>
    <property type="match status" value="1"/>
</dbReference>
<gene>
    <name evidence="5" type="ORF">MflW12_4510</name>
</gene>
<dbReference type="PANTHER" id="PTHR10353">
    <property type="entry name" value="GLYCOSYL HYDROLASE"/>
    <property type="match status" value="1"/>
</dbReference>
<reference evidence="5 6" key="1">
    <citation type="submission" date="2017-07" db="EMBL/GenBank/DDBJ databases">
        <title>Comparative genomic analysis of Mesoplasma florum.</title>
        <authorList>
            <person name="Baby V."/>
            <person name="Lachance J.-C."/>
            <person name="Gagnon J."/>
            <person name="Lucier J.-F."/>
            <person name="Matteau D."/>
            <person name="Knight T.F."/>
            <person name="Rodrigue S."/>
        </authorList>
    </citation>
    <scope>NUCLEOTIDE SEQUENCE [LARGE SCALE GENOMIC DNA]</scope>
    <source>
        <strain evidence="5 6">W12</strain>
    </source>
</reference>
<dbReference type="Gene3D" id="3.20.20.80">
    <property type="entry name" value="Glycosidases"/>
    <property type="match status" value="1"/>
</dbReference>
<dbReference type="AlphaFoldDB" id="A0AAD0HS19"/>
<dbReference type="GO" id="GO:0008422">
    <property type="term" value="F:beta-glucosidase activity"/>
    <property type="evidence" value="ECO:0007669"/>
    <property type="project" value="TreeGrafter"/>
</dbReference>
<organism evidence="5 6">
    <name type="scientific">Mesoplasma florum</name>
    <name type="common">Acholeplasma florum</name>
    <dbReference type="NCBI Taxonomy" id="2151"/>
    <lineage>
        <taxon>Bacteria</taxon>
        <taxon>Bacillati</taxon>
        <taxon>Mycoplasmatota</taxon>
        <taxon>Mollicutes</taxon>
        <taxon>Entomoplasmatales</taxon>
        <taxon>Entomoplasmataceae</taxon>
        <taxon>Mesoplasma</taxon>
    </lineage>
</organism>
<name>A0AAD0HS19_MESFO</name>
<dbReference type="Proteomes" id="UP000237990">
    <property type="component" value="Chromosome"/>
</dbReference>
<keyword evidence="3" id="KW-0326">Glycosidase</keyword>
<evidence type="ECO:0000256" key="1">
    <source>
        <dbReference type="ARBA" id="ARBA00010838"/>
    </source>
</evidence>
<proteinExistence type="inferred from homology"/>
<dbReference type="PRINTS" id="PR00131">
    <property type="entry name" value="GLHYDRLASE1"/>
</dbReference>
<evidence type="ECO:0000313" key="5">
    <source>
        <dbReference type="EMBL" id="AVN65856.1"/>
    </source>
</evidence>
<dbReference type="InterPro" id="IPR001360">
    <property type="entry name" value="Glyco_hydro_1"/>
</dbReference>
<keyword evidence="2" id="KW-0378">Hydrolase</keyword>
<evidence type="ECO:0000313" key="6">
    <source>
        <dbReference type="Proteomes" id="UP000237990"/>
    </source>
</evidence>
<dbReference type="RefSeq" id="WP_023025862.1">
    <property type="nucleotide sequence ID" value="NZ_CP022432.1"/>
</dbReference>
<dbReference type="GO" id="GO:0016052">
    <property type="term" value="P:carbohydrate catabolic process"/>
    <property type="evidence" value="ECO:0007669"/>
    <property type="project" value="TreeGrafter"/>
</dbReference>
<dbReference type="InterPro" id="IPR017853">
    <property type="entry name" value="GH"/>
</dbReference>
<comment type="similarity">
    <text evidence="1 4">Belongs to the glycosyl hydrolase 1 family.</text>
</comment>
<evidence type="ECO:0000256" key="2">
    <source>
        <dbReference type="ARBA" id="ARBA00022801"/>
    </source>
</evidence>
<protein>
    <submittedName>
        <fullName evidence="5">Beta-glucosidase</fullName>
    </submittedName>
</protein>
<evidence type="ECO:0000256" key="4">
    <source>
        <dbReference type="RuleBase" id="RU003690"/>
    </source>
</evidence>
<dbReference type="EMBL" id="CP022432">
    <property type="protein sequence ID" value="AVN65856.1"/>
    <property type="molecule type" value="Genomic_DNA"/>
</dbReference>